<name>A0A4R5P4J8_9MYCO</name>
<reference evidence="2 3" key="1">
    <citation type="journal article" date="2019" name="Sci. Rep.">
        <title>Extended insight into the Mycobacterium chelonae-abscessus complex through whole genome sequencing of Mycobacterium salmoniphilum outbreak and Mycobacterium salmoniphilum-like strains.</title>
        <authorList>
            <person name="Behra P.R.K."/>
            <person name="Das S."/>
            <person name="Pettersson B.M.F."/>
            <person name="Shirreff L."/>
            <person name="DuCote T."/>
            <person name="Jacobsson K.G."/>
            <person name="Ennis D.G."/>
            <person name="Kirsebom L.A."/>
        </authorList>
    </citation>
    <scope>NUCLEOTIDE SEQUENCE [LARGE SCALE GENOMIC DNA]</scope>
    <source>
        <strain evidence="2 3">DSM 45524</strain>
    </source>
</reference>
<dbReference type="AlphaFoldDB" id="A0A4R5P4J8"/>
<evidence type="ECO:0000313" key="2">
    <source>
        <dbReference type="EMBL" id="TDH17948.1"/>
    </source>
</evidence>
<proteinExistence type="predicted"/>
<comment type="caution">
    <text evidence="2">The sequence shown here is derived from an EMBL/GenBank/DDBJ whole genome shotgun (WGS) entry which is preliminary data.</text>
</comment>
<organism evidence="2 3">
    <name type="scientific">Mycobacteroides franklinii</name>
    <dbReference type="NCBI Taxonomy" id="948102"/>
    <lineage>
        <taxon>Bacteria</taxon>
        <taxon>Bacillati</taxon>
        <taxon>Actinomycetota</taxon>
        <taxon>Actinomycetes</taxon>
        <taxon>Mycobacteriales</taxon>
        <taxon>Mycobacteriaceae</taxon>
        <taxon>Mycobacteroides</taxon>
    </lineage>
</organism>
<dbReference type="RefSeq" id="WP_133052558.1">
    <property type="nucleotide sequence ID" value="NZ_MAFQ01000014.1"/>
</dbReference>
<sequence length="68" mass="7360">MAGITRGVPDIGITKKTPPGSDVGEWTVDLSIYCMSAQQARQVAAELMNSADMADELNQKIRDNQPPQ</sequence>
<gene>
    <name evidence="2" type="ORF">EJ571_24780</name>
</gene>
<evidence type="ECO:0000313" key="3">
    <source>
        <dbReference type="Proteomes" id="UP000295627"/>
    </source>
</evidence>
<evidence type="ECO:0000256" key="1">
    <source>
        <dbReference type="SAM" id="MobiDB-lite"/>
    </source>
</evidence>
<dbReference type="EMBL" id="RXLR01000024">
    <property type="protein sequence ID" value="TDH17948.1"/>
    <property type="molecule type" value="Genomic_DNA"/>
</dbReference>
<feature type="region of interest" description="Disordered" evidence="1">
    <location>
        <begin position="1"/>
        <end position="20"/>
    </location>
</feature>
<dbReference type="Proteomes" id="UP000295627">
    <property type="component" value="Unassembled WGS sequence"/>
</dbReference>
<accession>A0A4R5P4J8</accession>
<protein>
    <submittedName>
        <fullName evidence="2">Uncharacterized protein</fullName>
    </submittedName>
</protein>